<dbReference type="Proteomes" id="UP001157133">
    <property type="component" value="Unassembled WGS sequence"/>
</dbReference>
<dbReference type="SUPFAM" id="SSF50729">
    <property type="entry name" value="PH domain-like"/>
    <property type="match status" value="1"/>
</dbReference>
<dbReference type="CDD" id="cd13225">
    <property type="entry name" value="PH-like_bacteria"/>
    <property type="match status" value="1"/>
</dbReference>
<comment type="caution">
    <text evidence="2">The sequence shown here is derived from an EMBL/GenBank/DDBJ whole genome shotgun (WGS) entry which is preliminary data.</text>
</comment>
<name>A0ABQ6GXY1_9GAMM</name>
<dbReference type="PANTHER" id="PTHR35796">
    <property type="entry name" value="HYPOTHETICAL CYTOSOLIC PROTEIN"/>
    <property type="match status" value="1"/>
</dbReference>
<evidence type="ECO:0000313" key="2">
    <source>
        <dbReference type="EMBL" id="GLX80712.1"/>
    </source>
</evidence>
<dbReference type="Gene3D" id="2.30.29.50">
    <property type="entry name" value="Bacterial Pleckstrin homology domain"/>
    <property type="match status" value="1"/>
</dbReference>
<dbReference type="InterPro" id="IPR037063">
    <property type="entry name" value="PHb_sf"/>
</dbReference>
<keyword evidence="3" id="KW-1185">Reference proteome</keyword>
<dbReference type="RefSeq" id="WP_284206031.1">
    <property type="nucleotide sequence ID" value="NZ_BSSU01000001.1"/>
</dbReference>
<dbReference type="Pfam" id="PF08000">
    <property type="entry name" value="bPH_1"/>
    <property type="match status" value="1"/>
</dbReference>
<dbReference type="PANTHER" id="PTHR35796:SF3">
    <property type="entry name" value="BHLH DOMAIN-CONTAINING PROTEIN"/>
    <property type="match status" value="1"/>
</dbReference>
<evidence type="ECO:0000259" key="1">
    <source>
        <dbReference type="Pfam" id="PF08000"/>
    </source>
</evidence>
<gene>
    <name evidence="2" type="ORF">theurythT_01640</name>
</gene>
<reference evidence="2 3" key="1">
    <citation type="submission" date="2023-03" db="EMBL/GenBank/DDBJ databases">
        <title>Draft genome sequence of Thalassotalea eurytherma JCM 18482T.</title>
        <authorList>
            <person name="Sawabe T."/>
        </authorList>
    </citation>
    <scope>NUCLEOTIDE SEQUENCE [LARGE SCALE GENOMIC DNA]</scope>
    <source>
        <strain evidence="2 3">JCM 18482</strain>
    </source>
</reference>
<protein>
    <recommendedName>
        <fullName evidence="1">Bacterial Pleckstrin homology domain-containing protein</fullName>
    </recommendedName>
</protein>
<sequence length="125" mass="13934">MIDFNSSDIFKLKPIDTDKAREDFHRFLIDGEAIFAVFKTFRDQVVFTNKRVIAANVQGITGSKVDYTSIPYSKIQTFSIETSGSLDLDCEIQLYISSVGKVGFEISGSFDIVGFNKLLSECVLA</sequence>
<proteinExistence type="predicted"/>
<accession>A0ABQ6GXY1</accession>
<evidence type="ECO:0000313" key="3">
    <source>
        <dbReference type="Proteomes" id="UP001157133"/>
    </source>
</evidence>
<feature type="domain" description="Bacterial Pleckstrin homology" evidence="1">
    <location>
        <begin position="4"/>
        <end position="123"/>
    </location>
</feature>
<dbReference type="InterPro" id="IPR012544">
    <property type="entry name" value="PHb"/>
</dbReference>
<dbReference type="EMBL" id="BSSU01000001">
    <property type="protein sequence ID" value="GLX80712.1"/>
    <property type="molecule type" value="Genomic_DNA"/>
</dbReference>
<organism evidence="2 3">
    <name type="scientific">Thalassotalea eurytherma</name>
    <dbReference type="NCBI Taxonomy" id="1144278"/>
    <lineage>
        <taxon>Bacteria</taxon>
        <taxon>Pseudomonadati</taxon>
        <taxon>Pseudomonadota</taxon>
        <taxon>Gammaproteobacteria</taxon>
        <taxon>Alteromonadales</taxon>
        <taxon>Colwelliaceae</taxon>
        <taxon>Thalassotalea</taxon>
    </lineage>
</organism>